<gene>
    <name evidence="2" type="ORF">ACH5RR_014492</name>
</gene>
<reference evidence="2 3" key="1">
    <citation type="submission" date="2024-11" db="EMBL/GenBank/DDBJ databases">
        <title>A near-complete genome assembly of Cinchona calisaya.</title>
        <authorList>
            <person name="Lian D.C."/>
            <person name="Zhao X.W."/>
            <person name="Wei L."/>
        </authorList>
    </citation>
    <scope>NUCLEOTIDE SEQUENCE [LARGE SCALE GENOMIC DNA]</scope>
    <source>
        <tissue evidence="2">Nenye</tissue>
    </source>
</reference>
<dbReference type="EMBL" id="JBJUIK010000006">
    <property type="protein sequence ID" value="KAL3526120.1"/>
    <property type="molecule type" value="Genomic_DNA"/>
</dbReference>
<feature type="transmembrane region" description="Helical" evidence="1">
    <location>
        <begin position="23"/>
        <end position="45"/>
    </location>
</feature>
<keyword evidence="3" id="KW-1185">Reference proteome</keyword>
<evidence type="ECO:0000313" key="3">
    <source>
        <dbReference type="Proteomes" id="UP001630127"/>
    </source>
</evidence>
<keyword evidence="1" id="KW-1133">Transmembrane helix</keyword>
<keyword evidence="1" id="KW-0812">Transmembrane</keyword>
<proteinExistence type="predicted"/>
<dbReference type="Proteomes" id="UP001630127">
    <property type="component" value="Unassembled WGS sequence"/>
</dbReference>
<feature type="transmembrane region" description="Helical" evidence="1">
    <location>
        <begin position="84"/>
        <end position="102"/>
    </location>
</feature>
<sequence>MGYLVFRTHDLYHRESVALPSEVYSLSTICCCCFPFFFLGIFFVFGGREMGGILSSFFFFFGVLVFHLCISMEEKRESVSVEAMSLPAILPQFSLCISMNLFSRNRTKRLHFYPRRT</sequence>
<name>A0ABD3A6E5_9GENT</name>
<evidence type="ECO:0000313" key="2">
    <source>
        <dbReference type="EMBL" id="KAL3526120.1"/>
    </source>
</evidence>
<dbReference type="AlphaFoldDB" id="A0ABD3A6E5"/>
<feature type="transmembrane region" description="Helical" evidence="1">
    <location>
        <begin position="52"/>
        <end position="72"/>
    </location>
</feature>
<keyword evidence="1" id="KW-0472">Membrane</keyword>
<organism evidence="2 3">
    <name type="scientific">Cinchona calisaya</name>
    <dbReference type="NCBI Taxonomy" id="153742"/>
    <lineage>
        <taxon>Eukaryota</taxon>
        <taxon>Viridiplantae</taxon>
        <taxon>Streptophyta</taxon>
        <taxon>Embryophyta</taxon>
        <taxon>Tracheophyta</taxon>
        <taxon>Spermatophyta</taxon>
        <taxon>Magnoliopsida</taxon>
        <taxon>eudicotyledons</taxon>
        <taxon>Gunneridae</taxon>
        <taxon>Pentapetalae</taxon>
        <taxon>asterids</taxon>
        <taxon>lamiids</taxon>
        <taxon>Gentianales</taxon>
        <taxon>Rubiaceae</taxon>
        <taxon>Cinchonoideae</taxon>
        <taxon>Cinchoneae</taxon>
        <taxon>Cinchona</taxon>
    </lineage>
</organism>
<comment type="caution">
    <text evidence="2">The sequence shown here is derived from an EMBL/GenBank/DDBJ whole genome shotgun (WGS) entry which is preliminary data.</text>
</comment>
<accession>A0ABD3A6E5</accession>
<protein>
    <submittedName>
        <fullName evidence="2">Uncharacterized protein</fullName>
    </submittedName>
</protein>
<evidence type="ECO:0000256" key="1">
    <source>
        <dbReference type="SAM" id="Phobius"/>
    </source>
</evidence>